<dbReference type="GO" id="GO:0004497">
    <property type="term" value="F:monooxygenase activity"/>
    <property type="evidence" value="ECO:0007669"/>
    <property type="project" value="UniProtKB-KW"/>
</dbReference>
<keyword evidence="1" id="KW-0560">Oxidoreductase</keyword>
<accession>A0AAV4NG18</accession>
<dbReference type="GO" id="GO:0016705">
    <property type="term" value="F:oxidoreductase activity, acting on paired donors, with incorporation or reduction of molecular oxygen"/>
    <property type="evidence" value="ECO:0007669"/>
    <property type="project" value="InterPro"/>
</dbReference>
<dbReference type="AlphaFoldDB" id="A0AAV4NG18"/>
<dbReference type="GO" id="GO:0020037">
    <property type="term" value="F:heme binding"/>
    <property type="evidence" value="ECO:0007669"/>
    <property type="project" value="InterPro"/>
</dbReference>
<organism evidence="2 3">
    <name type="scientific">Caerostris extrusa</name>
    <name type="common">Bark spider</name>
    <name type="synonym">Caerostris bankana</name>
    <dbReference type="NCBI Taxonomy" id="172846"/>
    <lineage>
        <taxon>Eukaryota</taxon>
        <taxon>Metazoa</taxon>
        <taxon>Ecdysozoa</taxon>
        <taxon>Arthropoda</taxon>
        <taxon>Chelicerata</taxon>
        <taxon>Arachnida</taxon>
        <taxon>Araneae</taxon>
        <taxon>Araneomorphae</taxon>
        <taxon>Entelegynae</taxon>
        <taxon>Araneoidea</taxon>
        <taxon>Araneidae</taxon>
        <taxon>Caerostris</taxon>
    </lineage>
</organism>
<sequence length="83" mass="9929">MFRGQTVFPITMGNVRLWLLPWGSDVREDRAFMKKIASDIIDEHVRTFDPNNLRDYVDSYLNEIKNLEEKENLKKALLPWKDF</sequence>
<dbReference type="InterPro" id="IPR036396">
    <property type="entry name" value="Cyt_P450_sf"/>
</dbReference>
<name>A0AAV4NG18_CAEEX</name>
<keyword evidence="1" id="KW-0503">Monooxygenase</keyword>
<reference evidence="2 3" key="1">
    <citation type="submission" date="2021-06" db="EMBL/GenBank/DDBJ databases">
        <title>Caerostris extrusa draft genome.</title>
        <authorList>
            <person name="Kono N."/>
            <person name="Arakawa K."/>
        </authorList>
    </citation>
    <scope>NUCLEOTIDE SEQUENCE [LARGE SCALE GENOMIC DNA]</scope>
</reference>
<comment type="caution">
    <text evidence="2">The sequence shown here is derived from an EMBL/GenBank/DDBJ whole genome shotgun (WGS) entry which is preliminary data.</text>
</comment>
<dbReference type="GO" id="GO:0005506">
    <property type="term" value="F:iron ion binding"/>
    <property type="evidence" value="ECO:0007669"/>
    <property type="project" value="InterPro"/>
</dbReference>
<dbReference type="SUPFAM" id="SSF48264">
    <property type="entry name" value="Cytochrome P450"/>
    <property type="match status" value="1"/>
</dbReference>
<proteinExistence type="predicted"/>
<evidence type="ECO:0000313" key="2">
    <source>
        <dbReference type="EMBL" id="GIX83314.1"/>
    </source>
</evidence>
<gene>
    <name evidence="2" type="ORF">CEXT_531751</name>
</gene>
<protein>
    <submittedName>
        <fullName evidence="2">Uncharacterized protein</fullName>
    </submittedName>
</protein>
<keyword evidence="3" id="KW-1185">Reference proteome</keyword>
<evidence type="ECO:0000313" key="3">
    <source>
        <dbReference type="Proteomes" id="UP001054945"/>
    </source>
</evidence>
<dbReference type="EMBL" id="BPLR01020857">
    <property type="protein sequence ID" value="GIX83314.1"/>
    <property type="molecule type" value="Genomic_DNA"/>
</dbReference>
<dbReference type="Proteomes" id="UP001054945">
    <property type="component" value="Unassembled WGS sequence"/>
</dbReference>
<evidence type="ECO:0000256" key="1">
    <source>
        <dbReference type="ARBA" id="ARBA00023033"/>
    </source>
</evidence>